<evidence type="ECO:0000313" key="2">
    <source>
        <dbReference type="Proteomes" id="UP001176940"/>
    </source>
</evidence>
<keyword evidence="2" id="KW-1185">Reference proteome</keyword>
<dbReference type="Proteomes" id="UP001176940">
    <property type="component" value="Unassembled WGS sequence"/>
</dbReference>
<protein>
    <submittedName>
        <fullName evidence="1">Uncharacterized protein</fullName>
    </submittedName>
</protein>
<evidence type="ECO:0000313" key="1">
    <source>
        <dbReference type="EMBL" id="CAJ0965021.1"/>
    </source>
</evidence>
<accession>A0ABN9ME11</accession>
<organism evidence="1 2">
    <name type="scientific">Ranitomeya imitator</name>
    <name type="common">mimic poison frog</name>
    <dbReference type="NCBI Taxonomy" id="111125"/>
    <lineage>
        <taxon>Eukaryota</taxon>
        <taxon>Metazoa</taxon>
        <taxon>Chordata</taxon>
        <taxon>Craniata</taxon>
        <taxon>Vertebrata</taxon>
        <taxon>Euteleostomi</taxon>
        <taxon>Amphibia</taxon>
        <taxon>Batrachia</taxon>
        <taxon>Anura</taxon>
        <taxon>Neobatrachia</taxon>
        <taxon>Hyloidea</taxon>
        <taxon>Dendrobatidae</taxon>
        <taxon>Dendrobatinae</taxon>
        <taxon>Ranitomeya</taxon>
    </lineage>
</organism>
<dbReference type="EMBL" id="CAUEEQ010064737">
    <property type="protein sequence ID" value="CAJ0965021.1"/>
    <property type="molecule type" value="Genomic_DNA"/>
</dbReference>
<reference evidence="1" key="1">
    <citation type="submission" date="2023-07" db="EMBL/GenBank/DDBJ databases">
        <authorList>
            <person name="Stuckert A."/>
        </authorList>
    </citation>
    <scope>NUCLEOTIDE SEQUENCE</scope>
</reference>
<comment type="caution">
    <text evidence="1">The sequence shown here is derived from an EMBL/GenBank/DDBJ whole genome shotgun (WGS) entry which is preliminary data.</text>
</comment>
<proteinExistence type="predicted"/>
<sequence>MGRRDERGVEKEVLGGSEVACSVAVKESTDPGNIFEFETTGGGKGLDMWLEREGRVEDHPEAPGVWDWDSEQPLTLMDSCRKRAEKKAEMADRQCGILMHCPITSHGHREEFGKIIKECKEESFCSASVPYQHASHTSPHPPSWPGSWGLPLERFRYFGKCQKKFEKLGVQNPFEAGFTPGILVRLVLDFSIASTCHKTCEECKEEM</sequence>
<gene>
    <name evidence="1" type="ORF">RIMI_LOCUS19870510</name>
</gene>
<name>A0ABN9ME11_9NEOB</name>